<dbReference type="PANTHER" id="PTHR10509">
    <property type="entry name" value="O-METHYLTRANSFERASE-RELATED"/>
    <property type="match status" value="1"/>
</dbReference>
<keyword evidence="3" id="KW-0949">S-adenosyl-L-methionine</keyword>
<accession>A0A0S2T9H9</accession>
<dbReference type="InterPro" id="IPR029063">
    <property type="entry name" value="SAM-dependent_MTases_sf"/>
</dbReference>
<dbReference type="Pfam" id="PF01596">
    <property type="entry name" value="Methyltransf_3"/>
    <property type="match status" value="1"/>
</dbReference>
<dbReference type="PROSITE" id="PS51682">
    <property type="entry name" value="SAM_OMT_I"/>
    <property type="match status" value="1"/>
</dbReference>
<keyword evidence="5" id="KW-1185">Reference proteome</keyword>
<dbReference type="KEGG" id="tee:Tel_01140"/>
<dbReference type="GO" id="GO:0032259">
    <property type="term" value="P:methylation"/>
    <property type="evidence" value="ECO:0007669"/>
    <property type="project" value="UniProtKB-KW"/>
</dbReference>
<evidence type="ECO:0000313" key="4">
    <source>
        <dbReference type="EMBL" id="ALP51853.1"/>
    </source>
</evidence>
<dbReference type="InterPro" id="IPR050362">
    <property type="entry name" value="Cation-dep_OMT"/>
</dbReference>
<sequence length="221" mass="24812">MGKRTLELNERLYDYLLAVSLRDTPVQAALRAETDQLEMARMQVSADQAQFMALLVKLIGARRVIEVGTFTGYSALTLAQALPDDGRLIACDVSKEWTDIAKRYWQQAGVADKIELRLAPALETLDTLIADRQGAHFDFAFIDADKQNQRNYYERCLELMRPGGLIAVDNVLWGGSVADPENNQDDTRAIRDFNEFVYQDTRVDISLVPIGDGVTLARKRA</sequence>
<dbReference type="SUPFAM" id="SSF53335">
    <property type="entry name" value="S-adenosyl-L-methionine-dependent methyltransferases"/>
    <property type="match status" value="1"/>
</dbReference>
<dbReference type="EMBL" id="CP013099">
    <property type="protein sequence ID" value="ALP51853.1"/>
    <property type="molecule type" value="Genomic_DNA"/>
</dbReference>
<gene>
    <name evidence="4" type="ORF">Tel_01140</name>
</gene>
<protein>
    <submittedName>
        <fullName evidence="4">SAM-dependent methyltransferase</fullName>
    </submittedName>
</protein>
<reference evidence="4" key="1">
    <citation type="submission" date="2015-10" db="EMBL/GenBank/DDBJ databases">
        <title>Description of Candidatus Tenderia electrophaga gen. nov, sp. nov., an Uncultivated Electroautotroph from a Biocathode Enrichment.</title>
        <authorList>
            <person name="Eddie B.J."/>
            <person name="Malanoski A.P."/>
            <person name="Wang Z."/>
            <person name="Hall R.J."/>
            <person name="Oh S.D."/>
            <person name="Heiner C."/>
            <person name="Lin B."/>
            <person name="Strycharz-Glaven S.M."/>
        </authorList>
    </citation>
    <scope>NUCLEOTIDE SEQUENCE [LARGE SCALE GENOMIC DNA]</scope>
    <source>
        <strain evidence="4">NRL1</strain>
    </source>
</reference>
<dbReference type="Proteomes" id="UP000055136">
    <property type="component" value="Chromosome"/>
</dbReference>
<evidence type="ECO:0000256" key="2">
    <source>
        <dbReference type="ARBA" id="ARBA00022679"/>
    </source>
</evidence>
<dbReference type="CDD" id="cd02440">
    <property type="entry name" value="AdoMet_MTases"/>
    <property type="match status" value="1"/>
</dbReference>
<dbReference type="PANTHER" id="PTHR10509:SF14">
    <property type="entry name" value="CAFFEOYL-COA O-METHYLTRANSFERASE 3-RELATED"/>
    <property type="match status" value="1"/>
</dbReference>
<name>A0A0S2T9H9_9GAMM</name>
<evidence type="ECO:0000256" key="1">
    <source>
        <dbReference type="ARBA" id="ARBA00022603"/>
    </source>
</evidence>
<dbReference type="Gene3D" id="3.40.50.150">
    <property type="entry name" value="Vaccinia Virus protein VP39"/>
    <property type="match status" value="1"/>
</dbReference>
<proteinExistence type="predicted"/>
<dbReference type="AlphaFoldDB" id="A0A0S2T9H9"/>
<keyword evidence="1 4" id="KW-0489">Methyltransferase</keyword>
<dbReference type="InterPro" id="IPR002935">
    <property type="entry name" value="SAM_O-MeTrfase"/>
</dbReference>
<dbReference type="STRING" id="1748243.Tel_01140"/>
<evidence type="ECO:0000256" key="3">
    <source>
        <dbReference type="ARBA" id="ARBA00022691"/>
    </source>
</evidence>
<dbReference type="GO" id="GO:0008171">
    <property type="term" value="F:O-methyltransferase activity"/>
    <property type="evidence" value="ECO:0007669"/>
    <property type="project" value="InterPro"/>
</dbReference>
<organism evidence="4 5">
    <name type="scientific">Candidatus Tenderia electrophaga</name>
    <dbReference type="NCBI Taxonomy" id="1748243"/>
    <lineage>
        <taxon>Bacteria</taxon>
        <taxon>Pseudomonadati</taxon>
        <taxon>Pseudomonadota</taxon>
        <taxon>Gammaproteobacteria</taxon>
        <taxon>Candidatus Tenderiales</taxon>
        <taxon>Candidatus Tenderiaceae</taxon>
        <taxon>Candidatus Tenderia</taxon>
    </lineage>
</organism>
<evidence type="ECO:0000313" key="5">
    <source>
        <dbReference type="Proteomes" id="UP000055136"/>
    </source>
</evidence>
<keyword evidence="2" id="KW-0808">Transferase</keyword>
<dbReference type="GO" id="GO:0008757">
    <property type="term" value="F:S-adenosylmethionine-dependent methyltransferase activity"/>
    <property type="evidence" value="ECO:0007669"/>
    <property type="project" value="TreeGrafter"/>
</dbReference>